<dbReference type="PANTHER" id="PTHR47791:SF3">
    <property type="entry name" value="MEIOTICALLY UP-REGULATED GENE 191 PROTEIN"/>
    <property type="match status" value="1"/>
</dbReference>
<evidence type="ECO:0000313" key="2">
    <source>
        <dbReference type="Proteomes" id="UP001596157"/>
    </source>
</evidence>
<dbReference type="InterPro" id="IPR005198">
    <property type="entry name" value="Glyco_hydro_76"/>
</dbReference>
<evidence type="ECO:0000313" key="1">
    <source>
        <dbReference type="EMBL" id="MFC5285702.1"/>
    </source>
</evidence>
<dbReference type="Proteomes" id="UP001596157">
    <property type="component" value="Unassembled WGS sequence"/>
</dbReference>
<dbReference type="GO" id="GO:0016787">
    <property type="term" value="F:hydrolase activity"/>
    <property type="evidence" value="ECO:0007669"/>
    <property type="project" value="UniProtKB-KW"/>
</dbReference>
<dbReference type="SUPFAM" id="SSF48208">
    <property type="entry name" value="Six-hairpin glycosidases"/>
    <property type="match status" value="1"/>
</dbReference>
<keyword evidence="1" id="KW-0378">Hydrolase</keyword>
<dbReference type="InterPro" id="IPR053169">
    <property type="entry name" value="MUG_Protein"/>
</dbReference>
<organism evidence="1 2">
    <name type="scientific">Actinokineospora guangxiensis</name>
    <dbReference type="NCBI Taxonomy" id="1490288"/>
    <lineage>
        <taxon>Bacteria</taxon>
        <taxon>Bacillati</taxon>
        <taxon>Actinomycetota</taxon>
        <taxon>Actinomycetes</taxon>
        <taxon>Pseudonocardiales</taxon>
        <taxon>Pseudonocardiaceae</taxon>
        <taxon>Actinokineospora</taxon>
    </lineage>
</organism>
<comment type="caution">
    <text evidence="1">The sequence shown here is derived from an EMBL/GenBank/DDBJ whole genome shotgun (WGS) entry which is preliminary data.</text>
</comment>
<dbReference type="Pfam" id="PF03663">
    <property type="entry name" value="Glyco_hydro_76"/>
    <property type="match status" value="1"/>
</dbReference>
<sequence>MTRGAQHAETERSPGLWAARAGVAERAVRRRHLRRLWALPGTRLGVTAWPARLADRLHTRWHYWWQAHLIDCVVDAQERAPAAERAELLAQLVRGVHLRNFRNWTNDYYDDIAWLGLALHRARDVVDARPALAAITAQLREGWTDHGGGGIWWRRKDTFKNVPANGPAAILLARAGVDRADGQRARAMTQWMERSLRDPDTDLMWDGLYVDADGGVGEIVTVIYTYCQGVHLGACVEMAEQDPGGPWAELAARTVRAVRDHLAPGGVLRGHGGHDGGLFTGILTRYLADAAIRLPAAAGEATAAGEAAARLVLDSAEALWRNRAAVPGGPLFGPESAVPAVVPRRGSPPERDLSVQLSGWMALEAAARLEGRASMAR</sequence>
<dbReference type="EMBL" id="JBHSKF010000001">
    <property type="protein sequence ID" value="MFC5285702.1"/>
    <property type="molecule type" value="Genomic_DNA"/>
</dbReference>
<name>A0ABW0EE85_9PSEU</name>
<accession>A0ABW0EE85</accession>
<proteinExistence type="predicted"/>
<protein>
    <submittedName>
        <fullName evidence="1">Glycoside hydrolase family 76 protein</fullName>
    </submittedName>
</protein>
<keyword evidence="2" id="KW-1185">Reference proteome</keyword>
<gene>
    <name evidence="1" type="ORF">ACFPM7_01440</name>
</gene>
<dbReference type="PANTHER" id="PTHR47791">
    <property type="entry name" value="MEIOTICALLY UP-REGULATED GENE 191 PROTEIN"/>
    <property type="match status" value="1"/>
</dbReference>
<reference evidence="2" key="1">
    <citation type="journal article" date="2019" name="Int. J. Syst. Evol. Microbiol.">
        <title>The Global Catalogue of Microorganisms (GCM) 10K type strain sequencing project: providing services to taxonomists for standard genome sequencing and annotation.</title>
        <authorList>
            <consortium name="The Broad Institute Genomics Platform"/>
            <consortium name="The Broad Institute Genome Sequencing Center for Infectious Disease"/>
            <person name="Wu L."/>
            <person name="Ma J."/>
        </authorList>
    </citation>
    <scope>NUCLEOTIDE SEQUENCE [LARGE SCALE GENOMIC DNA]</scope>
    <source>
        <strain evidence="2">CCUG 59778</strain>
    </source>
</reference>
<dbReference type="InterPro" id="IPR008928">
    <property type="entry name" value="6-hairpin_glycosidase_sf"/>
</dbReference>
<dbReference type="Gene3D" id="1.50.10.20">
    <property type="match status" value="1"/>
</dbReference>
<dbReference type="RefSeq" id="WP_378242884.1">
    <property type="nucleotide sequence ID" value="NZ_JBHSKF010000001.1"/>
</dbReference>